<proteinExistence type="predicted"/>
<reference evidence="2" key="1">
    <citation type="journal article" date="2019" name="Int. J. Syst. Evol. Microbiol.">
        <title>The Global Catalogue of Microorganisms (GCM) 10K type strain sequencing project: providing services to taxonomists for standard genome sequencing and annotation.</title>
        <authorList>
            <consortium name="The Broad Institute Genomics Platform"/>
            <consortium name="The Broad Institute Genome Sequencing Center for Infectious Disease"/>
            <person name="Wu L."/>
            <person name="Ma J."/>
        </authorList>
    </citation>
    <scope>NUCLEOTIDE SEQUENCE [LARGE SCALE GENOMIC DNA]</scope>
    <source>
        <strain evidence="2">JCM 3115</strain>
    </source>
</reference>
<evidence type="ECO:0008006" key="3">
    <source>
        <dbReference type="Google" id="ProtNLM"/>
    </source>
</evidence>
<protein>
    <recommendedName>
        <fullName evidence="3">CYTH domain-containing protein</fullName>
    </recommendedName>
</protein>
<dbReference type="EMBL" id="BMQJ01000004">
    <property type="protein sequence ID" value="GGP91108.1"/>
    <property type="molecule type" value="Genomic_DNA"/>
</dbReference>
<accession>A0ABQ2QS23</accession>
<comment type="caution">
    <text evidence="1">The sequence shown here is derived from an EMBL/GenBank/DDBJ whole genome shotgun (WGS) entry which is preliminary data.</text>
</comment>
<evidence type="ECO:0000313" key="2">
    <source>
        <dbReference type="Proteomes" id="UP000611554"/>
    </source>
</evidence>
<dbReference type="Proteomes" id="UP000611554">
    <property type="component" value="Unassembled WGS sequence"/>
</dbReference>
<keyword evidence="2" id="KW-1185">Reference proteome</keyword>
<gene>
    <name evidence="1" type="ORF">GCM10010140_21020</name>
</gene>
<organism evidence="1 2">
    <name type="scientific">Streptosporangium pseudovulgare</name>
    <dbReference type="NCBI Taxonomy" id="35765"/>
    <lineage>
        <taxon>Bacteria</taxon>
        <taxon>Bacillati</taxon>
        <taxon>Actinomycetota</taxon>
        <taxon>Actinomycetes</taxon>
        <taxon>Streptosporangiales</taxon>
        <taxon>Streptosporangiaceae</taxon>
        <taxon>Streptosporangium</taxon>
    </lineage>
</organism>
<sequence length="318" mass="36160">MKRLLPYQTVVGDLSLEVREARLDDIALPYEMISTAQRVVALHRIERDEWRSARLSVRVRAPEQELQQGPWTGMECLATLSERRTNTRTATRLRWEGPGEWSGEVELQRDHHLERAELLGQLIATVGDVPGRVIATTEASWTVDLQSRTPTRREEIRTRWVDFGDEDHPQLHPFKNDPWTVEAVGQEPVLYLNSGFEGLKALLASGRAIDRPARDALAAQIATDVWTVLFNAATYQEDGDTPEWPGGWRESVLRRMLPDLFPTHSPDDALAEVVSRHRTGDGADLQTRILHAAGKQARRPRNLGNFMRTLRRTGQEEE</sequence>
<name>A0ABQ2QS23_9ACTN</name>
<evidence type="ECO:0000313" key="1">
    <source>
        <dbReference type="EMBL" id="GGP91108.1"/>
    </source>
</evidence>
<dbReference type="RefSeq" id="WP_189246276.1">
    <property type="nucleotide sequence ID" value="NZ_BMQJ01000004.1"/>
</dbReference>